<dbReference type="PANTHER" id="PTHR15653:SF2">
    <property type="entry name" value="STRIATIN"/>
    <property type="match status" value="1"/>
</dbReference>
<feature type="repeat" description="WD" evidence="14">
    <location>
        <begin position="567"/>
        <end position="599"/>
    </location>
</feature>
<feature type="region of interest" description="Disordered" evidence="16">
    <location>
        <begin position="122"/>
        <end position="147"/>
    </location>
</feature>
<dbReference type="OrthoDB" id="727118at2759"/>
<dbReference type="GO" id="GO:0032991">
    <property type="term" value="C:protein-containing complex"/>
    <property type="evidence" value="ECO:0007669"/>
    <property type="project" value="UniProtKB-ARBA"/>
</dbReference>
<keyword evidence="19" id="KW-1185">Reference proteome</keyword>
<dbReference type="GO" id="GO:0005737">
    <property type="term" value="C:cytoplasm"/>
    <property type="evidence" value="ECO:0007669"/>
    <property type="project" value="UniProtKB-SubCell"/>
</dbReference>
<dbReference type="SMART" id="SM00320">
    <property type="entry name" value="WD40"/>
    <property type="match status" value="6"/>
</dbReference>
<comment type="similarity">
    <text evidence="3">Belongs to the WD repeat striatin family.</text>
</comment>
<dbReference type="RefSeq" id="XP_015245512.1">
    <property type="nucleotide sequence ID" value="XM_015390026.1"/>
</dbReference>
<evidence type="ECO:0000256" key="10">
    <source>
        <dbReference type="ARBA" id="ARBA00023054"/>
    </source>
</evidence>
<evidence type="ECO:0000256" key="7">
    <source>
        <dbReference type="ARBA" id="ARBA00022737"/>
    </source>
</evidence>
<dbReference type="AlphaFoldDB" id="A0A3Q2FMB3"/>
<dbReference type="InterPro" id="IPR020472">
    <property type="entry name" value="WD40_PAC1"/>
</dbReference>
<keyword evidence="7" id="KW-0677">Repeat</keyword>
<dbReference type="OMA" id="CRINKVL"/>
<feature type="domain" description="Striatin N-terminal" evidence="17">
    <location>
        <begin position="41"/>
        <end position="168"/>
    </location>
</feature>
<feature type="coiled-coil region" evidence="15">
    <location>
        <begin position="59"/>
        <end position="107"/>
    </location>
</feature>
<feature type="compositionally biased region" description="Basic and acidic residues" evidence="16">
    <location>
        <begin position="300"/>
        <end position="316"/>
    </location>
</feature>
<dbReference type="InterPro" id="IPR001680">
    <property type="entry name" value="WD40_rpt"/>
</dbReference>
<feature type="region of interest" description="Disordered" evidence="16">
    <location>
        <begin position="1"/>
        <end position="35"/>
    </location>
</feature>
<keyword evidence="4" id="KW-0963">Cytoplasm</keyword>
<feature type="compositionally biased region" description="Basic and acidic residues" evidence="16">
    <location>
        <begin position="184"/>
        <end position="195"/>
    </location>
</feature>
<feature type="compositionally biased region" description="Acidic residues" evidence="16">
    <location>
        <begin position="237"/>
        <end position="247"/>
    </location>
</feature>
<evidence type="ECO:0000256" key="13">
    <source>
        <dbReference type="ARBA" id="ARBA00073140"/>
    </source>
</evidence>
<keyword evidence="9" id="KW-0770">Synapse</keyword>
<keyword evidence="5" id="KW-0597">Phosphoprotein</keyword>
<dbReference type="KEGG" id="cvg:107094437"/>
<dbReference type="GeneID" id="107094437"/>
<organism evidence="18 19">
    <name type="scientific">Cyprinodon variegatus</name>
    <name type="common">Sheepshead minnow</name>
    <dbReference type="NCBI Taxonomy" id="28743"/>
    <lineage>
        <taxon>Eukaryota</taxon>
        <taxon>Metazoa</taxon>
        <taxon>Chordata</taxon>
        <taxon>Craniata</taxon>
        <taxon>Vertebrata</taxon>
        <taxon>Euteleostomi</taxon>
        <taxon>Actinopterygii</taxon>
        <taxon>Neopterygii</taxon>
        <taxon>Teleostei</taxon>
        <taxon>Neoteleostei</taxon>
        <taxon>Acanthomorphata</taxon>
        <taxon>Ovalentaria</taxon>
        <taxon>Atherinomorphae</taxon>
        <taxon>Cyprinodontiformes</taxon>
        <taxon>Cyprinodontidae</taxon>
        <taxon>Cyprinodon</taxon>
    </lineage>
</organism>
<feature type="region of interest" description="Disordered" evidence="16">
    <location>
        <begin position="234"/>
        <end position="324"/>
    </location>
</feature>
<feature type="repeat" description="WD" evidence="14">
    <location>
        <begin position="702"/>
        <end position="743"/>
    </location>
</feature>
<evidence type="ECO:0000256" key="15">
    <source>
        <dbReference type="SAM" id="Coils"/>
    </source>
</evidence>
<dbReference type="GO" id="GO:0043197">
    <property type="term" value="C:dendritic spine"/>
    <property type="evidence" value="ECO:0007669"/>
    <property type="project" value="UniProtKB-SubCell"/>
</dbReference>
<proteinExistence type="inferred from homology"/>
<evidence type="ECO:0000256" key="14">
    <source>
        <dbReference type="PROSITE-ProRule" id="PRU00221"/>
    </source>
</evidence>
<feature type="region of interest" description="Disordered" evidence="16">
    <location>
        <begin position="367"/>
        <end position="403"/>
    </location>
</feature>
<evidence type="ECO:0000256" key="3">
    <source>
        <dbReference type="ARBA" id="ARBA00009616"/>
    </source>
</evidence>
<dbReference type="GeneTree" id="ENSGT00950000183095"/>
<evidence type="ECO:0000256" key="8">
    <source>
        <dbReference type="ARBA" id="ARBA00022860"/>
    </source>
</evidence>
<dbReference type="InterPro" id="IPR013258">
    <property type="entry name" value="Striatin_N"/>
</dbReference>
<evidence type="ECO:0000256" key="1">
    <source>
        <dbReference type="ARBA" id="ARBA00004496"/>
    </source>
</evidence>
<dbReference type="Gene3D" id="2.130.10.10">
    <property type="entry name" value="YVTN repeat-like/Quinoprotein amine dehydrogenase"/>
    <property type="match status" value="3"/>
</dbReference>
<evidence type="ECO:0000256" key="6">
    <source>
        <dbReference type="ARBA" id="ARBA00022574"/>
    </source>
</evidence>
<dbReference type="GO" id="GO:0005516">
    <property type="term" value="F:calmodulin binding"/>
    <property type="evidence" value="ECO:0007669"/>
    <property type="project" value="UniProtKB-KW"/>
</dbReference>
<dbReference type="InterPro" id="IPR051488">
    <property type="entry name" value="WD_repeat_striatin"/>
</dbReference>
<dbReference type="PANTHER" id="PTHR15653">
    <property type="entry name" value="STRIATIN"/>
    <property type="match status" value="1"/>
</dbReference>
<keyword evidence="11" id="KW-0966">Cell projection</keyword>
<feature type="compositionally biased region" description="Gly residues" evidence="16">
    <location>
        <begin position="9"/>
        <end position="22"/>
    </location>
</feature>
<dbReference type="PROSITE" id="PS50082">
    <property type="entry name" value="WD_REPEATS_2"/>
    <property type="match status" value="4"/>
</dbReference>
<feature type="repeat" description="WD" evidence="14">
    <location>
        <begin position="461"/>
        <end position="502"/>
    </location>
</feature>
<accession>A0A3Q2FMB3</accession>
<evidence type="ECO:0000313" key="18">
    <source>
        <dbReference type="Ensembl" id="ENSCVAP00000006205.1"/>
    </source>
</evidence>
<comment type="subcellular location">
    <subcellularLocation>
        <location evidence="2">Cell projection</location>
        <location evidence="2">Dendritic spine</location>
    </subcellularLocation>
    <subcellularLocation>
        <location evidence="1">Cytoplasm</location>
    </subcellularLocation>
</comment>
<evidence type="ECO:0000256" key="2">
    <source>
        <dbReference type="ARBA" id="ARBA00004552"/>
    </source>
</evidence>
<comment type="subunit">
    <text evidence="12">Part of the core of STRIPAK complexes composed of PP2A catalytic and scaffolding subunits, the striatins (PP2A regulatory subunits), the striatin-associated proteins MOB4, STRIP1 and STRIP2, PDCD10 and members of the STE20 kinases, such as STK24 and STK26. Interacts with CTTNBP2; this interaction may regulate dendritic spine distribution of STRN. Activation of glutamate receptors weakens the interaction with CTTNBP2.</text>
</comment>
<dbReference type="Pfam" id="PF08232">
    <property type="entry name" value="Striatin"/>
    <property type="match status" value="1"/>
</dbReference>
<evidence type="ECO:0000256" key="11">
    <source>
        <dbReference type="ARBA" id="ARBA00023273"/>
    </source>
</evidence>
<dbReference type="PROSITE" id="PS00678">
    <property type="entry name" value="WD_REPEATS_1"/>
    <property type="match status" value="2"/>
</dbReference>
<dbReference type="CDD" id="cd00200">
    <property type="entry name" value="WD40"/>
    <property type="match status" value="1"/>
</dbReference>
<sequence length="780" mass="85858">MDEQAGPGVFFGGGGSGSGGTGSVRAPQPGDGEAARAHYSIPGILHYLQHEWARFEVERAQWDVERAELQAQIAFLQGERRGQENLKKDLVRRIKMLEYALKQERAKFHKLKYGTELNQGEIKVPSYDSDEGNESESPPNSSHQLSWKQGRQLLQQYLQEVGYTDTILDVKSHRVKALLGLTGESRDKPSERRAEPMVNGTESSSLKDSGMVSKPDMSDSAAVLEAFRFIESAAAEFSDEDEEEESESKDRTILDLATMVRKKQSSTPSSTASDLSDDPDTEEALKGFDFLASPDEPDVSEPRSREDSGEWEKEDPSAPGEPVWDVDQGLIAQLKEQYKKERKGKKGVKRPNRSKLQDMLANLRDTEELPPMQPAMSAPSRPTVPRLNEPEVGRPEDEPMTFLPSTGKSFILGRVDEAVSNELGLGELAGLTVANEAESLGYDITNNTDALRKTWNPKFTLRSHFDSVRSLAFHPVEPVLVTASEDHTLKLWNLQKTAPAKKCAALDVEPIYTFRAHSGAVLSVTMSSSGDQCFSGGVDGTIQSWNTPHPNIDPYDSYEASILRGALCGHTDSVWGLVYSSAHHRLLSCSADGTVRLWNAADISPALAIFNEDGDMGVPTSADLVSSDPAYMVTSFNTGHIGLFNMETQQLVLKFESAGPPESPCKINKVLSHPTLPITITAQEDRHIQFFDNNTGKLIHSMVAHLDSVTCLSVDPNGLYLMSGSHDCSIRLWNMESKTCIQEFTAHRKKFDESIHDVAFHPNKCYIGSAGADALAKVFV</sequence>
<keyword evidence="6 14" id="KW-0853">WD repeat</keyword>
<dbReference type="GO" id="GO:0051721">
    <property type="term" value="F:protein phosphatase 2A binding"/>
    <property type="evidence" value="ECO:0007669"/>
    <property type="project" value="TreeGrafter"/>
</dbReference>
<evidence type="ECO:0000259" key="17">
    <source>
        <dbReference type="Pfam" id="PF08232"/>
    </source>
</evidence>
<evidence type="ECO:0000313" key="19">
    <source>
        <dbReference type="Proteomes" id="UP000265020"/>
    </source>
</evidence>
<dbReference type="InterPro" id="IPR015943">
    <property type="entry name" value="WD40/YVTN_repeat-like_dom_sf"/>
</dbReference>
<feature type="repeat" description="WD" evidence="14">
    <location>
        <begin position="514"/>
        <end position="546"/>
    </location>
</feature>
<evidence type="ECO:0000256" key="16">
    <source>
        <dbReference type="SAM" id="MobiDB-lite"/>
    </source>
</evidence>
<reference evidence="18" key="1">
    <citation type="submission" date="2025-08" db="UniProtKB">
        <authorList>
            <consortium name="Ensembl"/>
        </authorList>
    </citation>
    <scope>IDENTIFICATION</scope>
</reference>
<dbReference type="FunFam" id="2.130.10.10:FF:000211">
    <property type="entry name" value="striatin isoform X1"/>
    <property type="match status" value="1"/>
</dbReference>
<dbReference type="Gene3D" id="1.20.5.300">
    <property type="match status" value="1"/>
</dbReference>
<reference evidence="18" key="2">
    <citation type="submission" date="2025-09" db="UniProtKB">
        <authorList>
            <consortium name="Ensembl"/>
        </authorList>
    </citation>
    <scope>IDENTIFICATION</scope>
</reference>
<dbReference type="SUPFAM" id="SSF50978">
    <property type="entry name" value="WD40 repeat-like"/>
    <property type="match status" value="1"/>
</dbReference>
<dbReference type="Pfam" id="PF00400">
    <property type="entry name" value="WD40"/>
    <property type="match status" value="5"/>
</dbReference>
<keyword evidence="8" id="KW-0112">Calmodulin-binding</keyword>
<name>A0A3Q2FMB3_CYPVA</name>
<dbReference type="InterPro" id="IPR019775">
    <property type="entry name" value="WD40_repeat_CS"/>
</dbReference>
<feature type="region of interest" description="Disordered" evidence="16">
    <location>
        <begin position="181"/>
        <end position="217"/>
    </location>
</feature>
<feature type="compositionally biased region" description="Basic and acidic residues" evidence="16">
    <location>
        <begin position="388"/>
        <end position="397"/>
    </location>
</feature>
<evidence type="ECO:0000256" key="9">
    <source>
        <dbReference type="ARBA" id="ARBA00023018"/>
    </source>
</evidence>
<protein>
    <recommendedName>
        <fullName evidence="13">Striatin</fullName>
    </recommendedName>
</protein>
<dbReference type="GO" id="GO:0070016">
    <property type="term" value="F:armadillo repeat domain binding"/>
    <property type="evidence" value="ECO:0007669"/>
    <property type="project" value="TreeGrafter"/>
</dbReference>
<dbReference type="PRINTS" id="PR00320">
    <property type="entry name" value="GPROTEINBRPT"/>
</dbReference>
<keyword evidence="10 15" id="KW-0175">Coiled coil</keyword>
<dbReference type="GO" id="GO:0044877">
    <property type="term" value="F:protein-containing complex binding"/>
    <property type="evidence" value="ECO:0007669"/>
    <property type="project" value="TreeGrafter"/>
</dbReference>
<dbReference type="PROSITE" id="PS50294">
    <property type="entry name" value="WD_REPEATS_REGION"/>
    <property type="match status" value="4"/>
</dbReference>
<dbReference type="FunFam" id="1.20.5.300:FF:000001">
    <property type="entry name" value="striatin isoform X1"/>
    <property type="match status" value="1"/>
</dbReference>
<dbReference type="FunFam" id="2.130.10.10:FF:000079">
    <property type="entry name" value="striatin isoform X1"/>
    <property type="match status" value="1"/>
</dbReference>
<dbReference type="InterPro" id="IPR036322">
    <property type="entry name" value="WD40_repeat_dom_sf"/>
</dbReference>
<dbReference type="STRING" id="28743.ENSCVAP00000006205"/>
<dbReference type="Proteomes" id="UP000265020">
    <property type="component" value="Unassembled WGS sequence"/>
</dbReference>
<feature type="compositionally biased region" description="Low complexity" evidence="16">
    <location>
        <begin position="265"/>
        <end position="274"/>
    </location>
</feature>
<evidence type="ECO:0000256" key="5">
    <source>
        <dbReference type="ARBA" id="ARBA00022553"/>
    </source>
</evidence>
<evidence type="ECO:0000256" key="4">
    <source>
        <dbReference type="ARBA" id="ARBA00022490"/>
    </source>
</evidence>
<dbReference type="FunFam" id="2.130.10.10:FF:000616">
    <property type="entry name" value="Striatin-3 isoform B"/>
    <property type="match status" value="1"/>
</dbReference>
<evidence type="ECO:0000256" key="12">
    <source>
        <dbReference type="ARBA" id="ARBA00063979"/>
    </source>
</evidence>
<dbReference type="Ensembl" id="ENSCVAT00000005381.1">
    <property type="protein sequence ID" value="ENSCVAP00000006205.1"/>
    <property type="gene ID" value="ENSCVAG00000007752.1"/>
</dbReference>